<name>A0A4R8A999_9HYPH</name>
<dbReference type="EMBL" id="SMBK01000011">
    <property type="protein sequence ID" value="TCU34774.1"/>
    <property type="molecule type" value="Genomic_DNA"/>
</dbReference>
<feature type="region of interest" description="Disordered" evidence="1">
    <location>
        <begin position="79"/>
        <end position="109"/>
    </location>
</feature>
<dbReference type="AlphaFoldDB" id="A0A4R8A999"/>
<dbReference type="Proteomes" id="UP000295507">
    <property type="component" value="Unassembled WGS sequence"/>
</dbReference>
<organism evidence="2 3">
    <name type="scientific">Rhizobium azibense</name>
    <dbReference type="NCBI Taxonomy" id="1136135"/>
    <lineage>
        <taxon>Bacteria</taxon>
        <taxon>Pseudomonadati</taxon>
        <taxon>Pseudomonadota</taxon>
        <taxon>Alphaproteobacteria</taxon>
        <taxon>Hyphomicrobiales</taxon>
        <taxon>Rhizobiaceae</taxon>
        <taxon>Rhizobium/Agrobacterium group</taxon>
        <taxon>Rhizobium</taxon>
    </lineage>
</organism>
<protein>
    <submittedName>
        <fullName evidence="2">Uncharacterized protein</fullName>
    </submittedName>
</protein>
<evidence type="ECO:0000313" key="2">
    <source>
        <dbReference type="EMBL" id="TCU34774.1"/>
    </source>
</evidence>
<gene>
    <name evidence="2" type="ORF">EV129_11184</name>
</gene>
<evidence type="ECO:0000313" key="3">
    <source>
        <dbReference type="Proteomes" id="UP000295507"/>
    </source>
</evidence>
<evidence type="ECO:0000256" key="1">
    <source>
        <dbReference type="SAM" id="MobiDB-lite"/>
    </source>
</evidence>
<comment type="caution">
    <text evidence="2">The sequence shown here is derived from an EMBL/GenBank/DDBJ whole genome shotgun (WGS) entry which is preliminary data.</text>
</comment>
<feature type="compositionally biased region" description="Basic residues" evidence="1">
    <location>
        <begin position="100"/>
        <end position="109"/>
    </location>
</feature>
<accession>A0A4R8A999</accession>
<proteinExistence type="predicted"/>
<reference evidence="2 3" key="1">
    <citation type="submission" date="2019-03" db="EMBL/GenBank/DDBJ databases">
        <title>Genomic Encyclopedia of Type Strains, Phase IV (KMG-V): Genome sequencing to study the core and pangenomes of soil and plant-associated prokaryotes.</title>
        <authorList>
            <person name="Whitman W."/>
        </authorList>
    </citation>
    <scope>NUCLEOTIDE SEQUENCE [LARGE SCALE GENOMIC DNA]</scope>
    <source>
        <strain evidence="2 3">IE4868</strain>
    </source>
</reference>
<feature type="compositionally biased region" description="Basic and acidic residues" evidence="1">
    <location>
        <begin position="79"/>
        <end position="92"/>
    </location>
</feature>
<sequence length="109" mass="12431">MTPVYFVSDARAIWAHRFIAATPSSRRWLVVRSWGGVWNRVEPKHYIRHELSFYSVVGSKLVVGEGTTKLLCPQADRLVRDNDPRTGQHVLDHPQAQKQNGKKATPRAQ</sequence>